<dbReference type="InterPro" id="IPR008978">
    <property type="entry name" value="HSP20-like_chaperone"/>
</dbReference>
<reference evidence="1 2" key="1">
    <citation type="submission" date="2008-07" db="EMBL/GenBank/DDBJ databases">
        <authorList>
            <person name="El-Sayed N."/>
            <person name="Caler E."/>
            <person name="Inman J."/>
            <person name="Amedeo P."/>
            <person name="Hass B."/>
            <person name="Wortman J."/>
        </authorList>
    </citation>
    <scope>NUCLEOTIDE SEQUENCE [LARGE SCALE GENOMIC DNA]</scope>
    <source>
        <strain evidence="2">ATCC 50983 / TXsc</strain>
    </source>
</reference>
<gene>
    <name evidence="1" type="ORF">Pmar_PMAR005974</name>
</gene>
<dbReference type="InParanoid" id="C5L9V7"/>
<name>C5L9V7_PERM5</name>
<dbReference type="OrthoDB" id="10447997at2759"/>
<dbReference type="EMBL" id="GG680729">
    <property type="protein sequence ID" value="EER06213.1"/>
    <property type="molecule type" value="Genomic_DNA"/>
</dbReference>
<protein>
    <submittedName>
        <fullName evidence="1">Uncharacterized protein</fullName>
    </submittedName>
</protein>
<organism evidence="2">
    <name type="scientific">Perkinsus marinus (strain ATCC 50983 / TXsc)</name>
    <dbReference type="NCBI Taxonomy" id="423536"/>
    <lineage>
        <taxon>Eukaryota</taxon>
        <taxon>Sar</taxon>
        <taxon>Alveolata</taxon>
        <taxon>Perkinsozoa</taxon>
        <taxon>Perkinsea</taxon>
        <taxon>Perkinsida</taxon>
        <taxon>Perkinsidae</taxon>
        <taxon>Perkinsus</taxon>
    </lineage>
</organism>
<evidence type="ECO:0000313" key="1">
    <source>
        <dbReference type="EMBL" id="EER06213.1"/>
    </source>
</evidence>
<dbReference type="Gene3D" id="2.60.40.790">
    <property type="match status" value="1"/>
</dbReference>
<dbReference type="RefSeq" id="XP_002774397.1">
    <property type="nucleotide sequence ID" value="XM_002774351.1"/>
</dbReference>
<dbReference type="Proteomes" id="UP000007800">
    <property type="component" value="Unassembled WGS sequence"/>
</dbReference>
<evidence type="ECO:0000313" key="2">
    <source>
        <dbReference type="Proteomes" id="UP000007800"/>
    </source>
</evidence>
<dbReference type="AlphaFoldDB" id="C5L9V7"/>
<dbReference type="GeneID" id="9065099"/>
<keyword evidence="2" id="KW-1185">Reference proteome</keyword>
<sequence length="207" mass="22835">MSSASIGHSGGFHMRVTNESVVINGEVPAYNHPNEDGYGSKVSVKRYAHGLVIRASTQHDGVSRLMQRFYTLGDDCNLNKTRVEFDKTSGKLTITVPREGGKADDRVVSSRHQKAIETAAAHAHEKNRIRVVFDDHGGSAHVFVPKTSGGILTLLGDKLTLKDGEVVHLPVVMGEVAKEWYDSNDMLHYVLKTKDEPKELLPFSEEL</sequence>
<proteinExistence type="predicted"/>
<accession>C5L9V7</accession>